<evidence type="ECO:0000313" key="4">
    <source>
        <dbReference type="Proteomes" id="UP000001953"/>
    </source>
</evidence>
<proteinExistence type="predicted"/>
<organism evidence="3 4">
    <name type="scientific">Nitrobacter hamburgensis (strain DSM 10229 / NCIMB 13809 / X14)</name>
    <dbReference type="NCBI Taxonomy" id="323097"/>
    <lineage>
        <taxon>Bacteria</taxon>
        <taxon>Pseudomonadati</taxon>
        <taxon>Pseudomonadota</taxon>
        <taxon>Alphaproteobacteria</taxon>
        <taxon>Hyphomicrobiales</taxon>
        <taxon>Nitrobacteraceae</taxon>
        <taxon>Nitrobacter</taxon>
    </lineage>
</organism>
<protein>
    <submittedName>
        <fullName evidence="3">Uncharacterized protein</fullName>
    </submittedName>
</protein>
<dbReference type="OrthoDB" id="7999866at2"/>
<keyword evidence="4" id="KW-1185">Reference proteome</keyword>
<accession>Q1QKP9</accession>
<dbReference type="AlphaFoldDB" id="Q1QKP9"/>
<dbReference type="KEGG" id="nha:Nham_0204"/>
<dbReference type="eggNOG" id="ENOG5033EUT">
    <property type="taxonomic scope" value="Bacteria"/>
</dbReference>
<dbReference type="RefSeq" id="WP_011508810.1">
    <property type="nucleotide sequence ID" value="NC_007964.1"/>
</dbReference>
<evidence type="ECO:0000313" key="2">
    <source>
        <dbReference type="EMBL" id="ABE61104.1"/>
    </source>
</evidence>
<gene>
    <name evidence="2" type="ordered locus">Nham_0204</name>
    <name evidence="3" type="ordered locus">Nham_2407</name>
</gene>
<evidence type="ECO:0000256" key="1">
    <source>
        <dbReference type="SAM" id="Coils"/>
    </source>
</evidence>
<reference evidence="3 4" key="1">
    <citation type="submission" date="2006-03" db="EMBL/GenBank/DDBJ databases">
        <title>Complete sequence of chromosome of Nitrobacter hamburgensis X14.</title>
        <authorList>
            <consortium name="US DOE Joint Genome Institute"/>
            <person name="Copeland A."/>
            <person name="Lucas S."/>
            <person name="Lapidus A."/>
            <person name="Barry K."/>
            <person name="Detter J.C."/>
            <person name="Glavina del Rio T."/>
            <person name="Hammon N."/>
            <person name="Israni S."/>
            <person name="Dalin E."/>
            <person name="Tice H."/>
            <person name="Pitluck S."/>
            <person name="Chain P."/>
            <person name="Malfatti S."/>
            <person name="Shin M."/>
            <person name="Vergez L."/>
            <person name="Schmutz J."/>
            <person name="Larimer F."/>
            <person name="Land M."/>
            <person name="Hauser L."/>
            <person name="Kyrpides N."/>
            <person name="Ivanova N."/>
            <person name="Ward B."/>
            <person name="Arp D."/>
            <person name="Klotz M."/>
            <person name="Stein L."/>
            <person name="O'Mullan G."/>
            <person name="Starkenburg S."/>
            <person name="Sayavedra L."/>
            <person name="Poret-Peterson A.T."/>
            <person name="Gentry M.E."/>
            <person name="Bruce D."/>
            <person name="Richardson P."/>
        </authorList>
    </citation>
    <scope>NUCLEOTIDE SEQUENCE [LARGE SCALE GENOMIC DNA]</scope>
    <source>
        <strain evidence="4">DSM 10229 / NCIMB 13809 / X14</strain>
        <strain evidence="3">X14</strain>
    </source>
</reference>
<feature type="coiled-coil region" evidence="1">
    <location>
        <begin position="24"/>
        <end position="51"/>
    </location>
</feature>
<sequence length="153" mass="17275">MSDSIRLARTDTYEHTISGLLKKRADLFNEAERIRDRMAEIKNDISALDRVLGTLGYTGDLDAEMPRQKRQVLFGRGELTRAILDELRDAPRPLGSREIAQGIVALSGQDARDRKYVTDLTRRVSKALRMLKESGSVRSLGDCKGNLRWTLQS</sequence>
<dbReference type="EMBL" id="CP000319">
    <property type="protein sequence ID" value="ABE63198.1"/>
    <property type="molecule type" value="Genomic_DNA"/>
</dbReference>
<evidence type="ECO:0000313" key="3">
    <source>
        <dbReference type="EMBL" id="ABE63198.1"/>
    </source>
</evidence>
<name>Q1QKP9_NITHX</name>
<dbReference type="STRING" id="323097.Nham_0204"/>
<dbReference type="EMBL" id="CP000319">
    <property type="protein sequence ID" value="ABE61104.1"/>
    <property type="molecule type" value="Genomic_DNA"/>
</dbReference>
<keyword evidence="1" id="KW-0175">Coiled coil</keyword>
<dbReference type="HOGENOM" id="CLU_144140_0_0_5"/>
<dbReference type="KEGG" id="nha:Nham_2407"/>
<dbReference type="Proteomes" id="UP000001953">
    <property type="component" value="Chromosome"/>
</dbReference>